<protein>
    <submittedName>
        <fullName evidence="7">GntR family transcriptional regulator</fullName>
    </submittedName>
</protein>
<keyword evidence="8" id="KW-1185">Reference proteome</keyword>
<dbReference type="GO" id="GO:0003700">
    <property type="term" value="F:DNA-binding transcription factor activity"/>
    <property type="evidence" value="ECO:0007669"/>
    <property type="project" value="InterPro"/>
</dbReference>
<dbReference type="PROSITE" id="PS50949">
    <property type="entry name" value="HTH_GNTR"/>
    <property type="match status" value="1"/>
</dbReference>
<dbReference type="InterPro" id="IPR015424">
    <property type="entry name" value="PyrdxlP-dep_Trfase"/>
</dbReference>
<dbReference type="InterPro" id="IPR036388">
    <property type="entry name" value="WH-like_DNA-bd_sf"/>
</dbReference>
<dbReference type="CDD" id="cd07377">
    <property type="entry name" value="WHTH_GntR"/>
    <property type="match status" value="1"/>
</dbReference>
<evidence type="ECO:0000256" key="5">
    <source>
        <dbReference type="ARBA" id="ARBA00023163"/>
    </source>
</evidence>
<dbReference type="PANTHER" id="PTHR46577:SF1">
    <property type="entry name" value="HTH-TYPE TRANSCRIPTIONAL REGULATORY PROTEIN GABR"/>
    <property type="match status" value="1"/>
</dbReference>
<dbReference type="SUPFAM" id="SSF46785">
    <property type="entry name" value="Winged helix' DNA-binding domain"/>
    <property type="match status" value="1"/>
</dbReference>
<sequence>MNSPDNIPFKSFIQIQRDINTPIYLQIANQFIQAISQGKISPGTKLLGTRALSELLNVHRNTITAAYDELFAQGWVEIKPNKGTFIASLLPLQNQKETETFHYPKQTGYSFKQSILLDSPFEHTNCEFILNDGTPDIRLTQFEDLSRFYSSNMKRKSNRSKMGYYNQEGSEYFKEQMLNYLQSSRALKINKNNLLISRSVEMSLYIIAEILLSAEDTVVVADLSYFAANMIFQKSGSKIKTIPIELDGIDVDALEDLCRKQKIRMLYITPHHHYPTTVSLSAHKRMRILQLATQYGFIIVEDDHDYDFQFDKQPLLPMATSDQDGMIIYVGSFGKSLAPGFRTSFMVAPENLMIEMRKHLGIIDRQGDILMEQALGEMIEEGAIHRHLKKSRKVYKERRDLMAELLELELAEAIDFQIPTGGLAFWIQWKETFSLLKLSQIASQNNLFIPKTLLYQQKNVQAMRIGFGNLSPEEMIKSVAILKKSYQRTQY</sequence>
<dbReference type="Gene3D" id="3.40.640.10">
    <property type="entry name" value="Type I PLP-dependent aspartate aminotransferase-like (Major domain)"/>
    <property type="match status" value="1"/>
</dbReference>
<dbReference type="AlphaFoldDB" id="A0A8H9G221"/>
<feature type="domain" description="HTH gntR-type" evidence="6">
    <location>
        <begin position="21"/>
        <end position="89"/>
    </location>
</feature>
<accession>A0A8H9G221</accession>
<keyword evidence="4" id="KW-0238">DNA-binding</keyword>
<dbReference type="SMART" id="SM00345">
    <property type="entry name" value="HTH_GNTR"/>
    <property type="match status" value="1"/>
</dbReference>
<dbReference type="InterPro" id="IPR015421">
    <property type="entry name" value="PyrdxlP-dep_Trfase_major"/>
</dbReference>
<dbReference type="InterPro" id="IPR051446">
    <property type="entry name" value="HTH_trans_reg/aminotransferase"/>
</dbReference>
<evidence type="ECO:0000256" key="2">
    <source>
        <dbReference type="ARBA" id="ARBA00022898"/>
    </source>
</evidence>
<dbReference type="Pfam" id="PF00155">
    <property type="entry name" value="Aminotran_1_2"/>
    <property type="match status" value="1"/>
</dbReference>
<dbReference type="Pfam" id="PF00392">
    <property type="entry name" value="GntR"/>
    <property type="match status" value="1"/>
</dbReference>
<keyword evidence="3" id="KW-0805">Transcription regulation</keyword>
<dbReference type="InterPro" id="IPR000524">
    <property type="entry name" value="Tscrpt_reg_HTH_GntR"/>
</dbReference>
<keyword evidence="2" id="KW-0663">Pyridoxal phosphate</keyword>
<dbReference type="InterPro" id="IPR004839">
    <property type="entry name" value="Aminotransferase_I/II_large"/>
</dbReference>
<comment type="similarity">
    <text evidence="1">In the C-terminal section; belongs to the class-I pyridoxal-phosphate-dependent aminotransferase family.</text>
</comment>
<evidence type="ECO:0000259" key="6">
    <source>
        <dbReference type="PROSITE" id="PS50949"/>
    </source>
</evidence>
<gene>
    <name evidence="7" type="ORF">GCM10011516_36090</name>
</gene>
<dbReference type="PANTHER" id="PTHR46577">
    <property type="entry name" value="HTH-TYPE TRANSCRIPTIONAL REGULATORY PROTEIN GABR"/>
    <property type="match status" value="1"/>
</dbReference>
<dbReference type="EMBL" id="BMKM01000017">
    <property type="protein sequence ID" value="GGE35313.1"/>
    <property type="molecule type" value="Genomic_DNA"/>
</dbReference>
<organism evidence="7 8">
    <name type="scientific">Sphingobacterium cellulitidis</name>
    <dbReference type="NCBI Taxonomy" id="1768011"/>
    <lineage>
        <taxon>Bacteria</taxon>
        <taxon>Pseudomonadati</taxon>
        <taxon>Bacteroidota</taxon>
        <taxon>Sphingobacteriia</taxon>
        <taxon>Sphingobacteriales</taxon>
        <taxon>Sphingobacteriaceae</taxon>
        <taxon>Sphingobacterium</taxon>
    </lineage>
</organism>
<proteinExistence type="inferred from homology"/>
<dbReference type="CDD" id="cd00609">
    <property type="entry name" value="AAT_like"/>
    <property type="match status" value="1"/>
</dbReference>
<reference evidence="7" key="1">
    <citation type="journal article" date="2014" name="Int. J. Syst. Evol. Microbiol.">
        <title>Complete genome sequence of Corynebacterium casei LMG S-19264T (=DSM 44701T), isolated from a smear-ripened cheese.</title>
        <authorList>
            <consortium name="US DOE Joint Genome Institute (JGI-PGF)"/>
            <person name="Walter F."/>
            <person name="Albersmeier A."/>
            <person name="Kalinowski J."/>
            <person name="Ruckert C."/>
        </authorList>
    </citation>
    <scope>NUCLEOTIDE SEQUENCE</scope>
    <source>
        <strain evidence="7">CGMCC 1.15966</strain>
    </source>
</reference>
<comment type="caution">
    <text evidence="7">The sequence shown here is derived from an EMBL/GenBank/DDBJ whole genome shotgun (WGS) entry which is preliminary data.</text>
</comment>
<reference evidence="7" key="2">
    <citation type="submission" date="2020-09" db="EMBL/GenBank/DDBJ databases">
        <authorList>
            <person name="Sun Q."/>
            <person name="Zhou Y."/>
        </authorList>
    </citation>
    <scope>NUCLEOTIDE SEQUENCE</scope>
    <source>
        <strain evidence="7">CGMCC 1.15966</strain>
    </source>
</reference>
<evidence type="ECO:0000256" key="1">
    <source>
        <dbReference type="ARBA" id="ARBA00005384"/>
    </source>
</evidence>
<evidence type="ECO:0000313" key="7">
    <source>
        <dbReference type="EMBL" id="GGE35313.1"/>
    </source>
</evidence>
<dbReference type="RefSeq" id="WP_182498315.1">
    <property type="nucleotide sequence ID" value="NZ_BMKM01000017.1"/>
</dbReference>
<dbReference type="SUPFAM" id="SSF53383">
    <property type="entry name" value="PLP-dependent transferases"/>
    <property type="match status" value="1"/>
</dbReference>
<dbReference type="InterPro" id="IPR036390">
    <property type="entry name" value="WH_DNA-bd_sf"/>
</dbReference>
<evidence type="ECO:0000256" key="4">
    <source>
        <dbReference type="ARBA" id="ARBA00023125"/>
    </source>
</evidence>
<keyword evidence="5" id="KW-0804">Transcription</keyword>
<dbReference type="Proteomes" id="UP000614460">
    <property type="component" value="Unassembled WGS sequence"/>
</dbReference>
<dbReference type="GO" id="GO:0003677">
    <property type="term" value="F:DNA binding"/>
    <property type="evidence" value="ECO:0007669"/>
    <property type="project" value="UniProtKB-KW"/>
</dbReference>
<dbReference type="GO" id="GO:0030170">
    <property type="term" value="F:pyridoxal phosphate binding"/>
    <property type="evidence" value="ECO:0007669"/>
    <property type="project" value="InterPro"/>
</dbReference>
<name>A0A8H9G221_9SPHI</name>
<evidence type="ECO:0000256" key="3">
    <source>
        <dbReference type="ARBA" id="ARBA00023015"/>
    </source>
</evidence>
<evidence type="ECO:0000313" key="8">
    <source>
        <dbReference type="Proteomes" id="UP000614460"/>
    </source>
</evidence>
<dbReference type="Gene3D" id="1.10.10.10">
    <property type="entry name" value="Winged helix-like DNA-binding domain superfamily/Winged helix DNA-binding domain"/>
    <property type="match status" value="1"/>
</dbReference>